<gene>
    <name evidence="3" type="ORF">GJ743_14390</name>
</gene>
<comment type="caution">
    <text evidence="3">The sequence shown here is derived from an EMBL/GenBank/DDBJ whole genome shotgun (WGS) entry which is preliminary data.</text>
</comment>
<dbReference type="InterPro" id="IPR051610">
    <property type="entry name" value="GPI/OXD"/>
</dbReference>
<name>A0A6I3M9W0_9MICO</name>
<dbReference type="RefSeq" id="WP_155052595.1">
    <property type="nucleotide sequence ID" value="NZ_BAAAIB010000002.1"/>
</dbReference>
<evidence type="ECO:0000259" key="2">
    <source>
        <dbReference type="Pfam" id="PF07883"/>
    </source>
</evidence>
<dbReference type="Gene3D" id="2.60.120.10">
    <property type="entry name" value="Jelly Rolls"/>
    <property type="match status" value="2"/>
</dbReference>
<dbReference type="InterPro" id="IPR013096">
    <property type="entry name" value="Cupin_2"/>
</dbReference>
<dbReference type="AlphaFoldDB" id="A0A6I3M9W0"/>
<dbReference type="EMBL" id="WMLB01000033">
    <property type="protein sequence ID" value="MTH69558.1"/>
    <property type="molecule type" value="Genomic_DNA"/>
</dbReference>
<evidence type="ECO:0000256" key="1">
    <source>
        <dbReference type="ARBA" id="ARBA00022723"/>
    </source>
</evidence>
<feature type="domain" description="Cupin type-2" evidence="2">
    <location>
        <begin position="64"/>
        <end position="132"/>
    </location>
</feature>
<sequence>MECSLQLNVDVHVVEASVNARYVVRRSASAVYDEPGGLAPGSIGLTRWRAVGFEDGASHTDFGVTRLASGGRVPAHVHSFEESFHILDGEVVLTTAETTVHLVAGDYGVIPVGMPHAWQSIGEAGAEWADIFAPPPRQRYGSDTYRVAGIVPGDPIRVDPRDPRTRAFGAISTDQMDPRRQSQELLAQSASMRTALLVYSGISLKMMVDSDLGSVLSTMFMVQYEPDGKAGPHDHPLEEAYLILDGEVDATFDGETFRLGPRDVAWAGVGCVHSFQATGAPVRWLETQSPQMPARHAYRFRRDWDYLTERLEERA</sequence>
<evidence type="ECO:0000313" key="3">
    <source>
        <dbReference type="EMBL" id="MTH69558.1"/>
    </source>
</evidence>
<dbReference type="PANTHER" id="PTHR35848">
    <property type="entry name" value="OXALATE-BINDING PROTEIN"/>
    <property type="match status" value="1"/>
</dbReference>
<dbReference type="OrthoDB" id="9791637at2"/>
<keyword evidence="1" id="KW-0479">Metal-binding</keyword>
<accession>A0A6I3M9W0</accession>
<dbReference type="InterPro" id="IPR014710">
    <property type="entry name" value="RmlC-like_jellyroll"/>
</dbReference>
<dbReference type="CDD" id="cd02208">
    <property type="entry name" value="cupin_RmlC-like"/>
    <property type="match status" value="1"/>
</dbReference>
<dbReference type="PANTHER" id="PTHR35848:SF6">
    <property type="entry name" value="CUPIN TYPE-2 DOMAIN-CONTAINING PROTEIN"/>
    <property type="match status" value="1"/>
</dbReference>
<reference evidence="3 4" key="1">
    <citation type="submission" date="2019-11" db="EMBL/GenBank/DDBJ databases">
        <title>Agromyces kandeliae sp. nov., isolated from mangrove soil.</title>
        <authorList>
            <person name="Wang R."/>
        </authorList>
    </citation>
    <scope>NUCLEOTIDE SEQUENCE [LARGE SCALE GENOMIC DNA]</scope>
    <source>
        <strain evidence="3 4">JCM 11433</strain>
    </source>
</reference>
<dbReference type="Pfam" id="PF07883">
    <property type="entry name" value="Cupin_2"/>
    <property type="match status" value="2"/>
</dbReference>
<organism evidence="3 4">
    <name type="scientific">Agromyces bracchium</name>
    <dbReference type="NCBI Taxonomy" id="88376"/>
    <lineage>
        <taxon>Bacteria</taxon>
        <taxon>Bacillati</taxon>
        <taxon>Actinomycetota</taxon>
        <taxon>Actinomycetes</taxon>
        <taxon>Micrococcales</taxon>
        <taxon>Microbacteriaceae</taxon>
        <taxon>Agromyces</taxon>
    </lineage>
</organism>
<evidence type="ECO:0000313" key="4">
    <source>
        <dbReference type="Proteomes" id="UP000433071"/>
    </source>
</evidence>
<dbReference type="SUPFAM" id="SSF51182">
    <property type="entry name" value="RmlC-like cupins"/>
    <property type="match status" value="1"/>
</dbReference>
<dbReference type="InterPro" id="IPR011051">
    <property type="entry name" value="RmlC_Cupin_sf"/>
</dbReference>
<feature type="domain" description="Cupin type-2" evidence="2">
    <location>
        <begin position="221"/>
        <end position="286"/>
    </location>
</feature>
<keyword evidence="4" id="KW-1185">Reference proteome</keyword>
<proteinExistence type="predicted"/>
<protein>
    <submittedName>
        <fullName evidence="3">Cupin domain-containing protein</fullName>
    </submittedName>
</protein>
<dbReference type="GO" id="GO:0046872">
    <property type="term" value="F:metal ion binding"/>
    <property type="evidence" value="ECO:0007669"/>
    <property type="project" value="UniProtKB-KW"/>
</dbReference>
<dbReference type="Proteomes" id="UP000433071">
    <property type="component" value="Unassembled WGS sequence"/>
</dbReference>